<dbReference type="Proteomes" id="UP000886721">
    <property type="component" value="Unassembled WGS sequence"/>
</dbReference>
<comment type="caution">
    <text evidence="1">The sequence shown here is derived from an EMBL/GenBank/DDBJ whole genome shotgun (WGS) entry which is preliminary data.</text>
</comment>
<sequence>MKYLIMCEGPNELEIIRMLLENNKLIFTENDLLNLVPYHARQIGKSAAVKTALSLYQGEVKILRIGDKLGEKLTIPKQYKWQIKEVEKYCTKPELEMLLIISDNKEAAFEKVKTSMSPKIFSKENISYHRIRYNNSTAFYREYYEDRIDLLVDAIKRYKQLKRKHKKDEWYLADLLK</sequence>
<evidence type="ECO:0000313" key="1">
    <source>
        <dbReference type="EMBL" id="HIX66509.1"/>
    </source>
</evidence>
<dbReference type="EMBL" id="DXEM01000001">
    <property type="protein sequence ID" value="HIX66509.1"/>
    <property type="molecule type" value="Genomic_DNA"/>
</dbReference>
<dbReference type="AlphaFoldDB" id="A0A9D2B8W2"/>
<proteinExistence type="predicted"/>
<organism evidence="1 2">
    <name type="scientific">Candidatus Anaerostipes excrementavium</name>
    <dbReference type="NCBI Taxonomy" id="2838463"/>
    <lineage>
        <taxon>Bacteria</taxon>
        <taxon>Bacillati</taxon>
        <taxon>Bacillota</taxon>
        <taxon>Clostridia</taxon>
        <taxon>Lachnospirales</taxon>
        <taxon>Lachnospiraceae</taxon>
        <taxon>Anaerostipes</taxon>
    </lineage>
</organism>
<gene>
    <name evidence="1" type="ORF">H9735_00105</name>
</gene>
<accession>A0A9D2B8W2</accession>
<name>A0A9D2B8W2_9FIRM</name>
<evidence type="ECO:0000313" key="2">
    <source>
        <dbReference type="Proteomes" id="UP000886721"/>
    </source>
</evidence>
<reference evidence="1" key="2">
    <citation type="submission" date="2021-04" db="EMBL/GenBank/DDBJ databases">
        <authorList>
            <person name="Gilroy R."/>
        </authorList>
    </citation>
    <scope>NUCLEOTIDE SEQUENCE</scope>
    <source>
        <strain evidence="1">CHK191-13928</strain>
    </source>
</reference>
<protein>
    <submittedName>
        <fullName evidence="1">GNAT family acetyltransferase</fullName>
    </submittedName>
</protein>
<reference evidence="1" key="1">
    <citation type="journal article" date="2021" name="PeerJ">
        <title>Extensive microbial diversity within the chicken gut microbiome revealed by metagenomics and culture.</title>
        <authorList>
            <person name="Gilroy R."/>
            <person name="Ravi A."/>
            <person name="Getino M."/>
            <person name="Pursley I."/>
            <person name="Horton D.L."/>
            <person name="Alikhan N.F."/>
            <person name="Baker D."/>
            <person name="Gharbi K."/>
            <person name="Hall N."/>
            <person name="Watson M."/>
            <person name="Adriaenssens E.M."/>
            <person name="Foster-Nyarko E."/>
            <person name="Jarju S."/>
            <person name="Secka A."/>
            <person name="Antonio M."/>
            <person name="Oren A."/>
            <person name="Chaudhuri R.R."/>
            <person name="La Ragione R."/>
            <person name="Hildebrand F."/>
            <person name="Pallen M.J."/>
        </authorList>
    </citation>
    <scope>NUCLEOTIDE SEQUENCE</scope>
    <source>
        <strain evidence="1">CHK191-13928</strain>
    </source>
</reference>